<evidence type="ECO:0000256" key="1">
    <source>
        <dbReference type="ARBA" id="ARBA00004141"/>
    </source>
</evidence>
<feature type="transmembrane region" description="Helical" evidence="6">
    <location>
        <begin position="85"/>
        <end position="115"/>
    </location>
</feature>
<dbReference type="Pfam" id="PF00209">
    <property type="entry name" value="SNF"/>
    <property type="match status" value="2"/>
</dbReference>
<feature type="transmembrane region" description="Helical" evidence="6">
    <location>
        <begin position="41"/>
        <end position="65"/>
    </location>
</feature>
<protein>
    <submittedName>
        <fullName evidence="7">Sodium:calcium symporter</fullName>
    </submittedName>
</protein>
<dbReference type="AlphaFoldDB" id="A0A0F6RC42"/>
<feature type="transmembrane region" description="Helical" evidence="6">
    <location>
        <begin position="434"/>
        <end position="456"/>
    </location>
</feature>
<dbReference type="KEGG" id="kge:TQ33_1133"/>
<evidence type="ECO:0000313" key="8">
    <source>
        <dbReference type="Proteomes" id="UP000034071"/>
    </source>
</evidence>
<feature type="transmembrane region" description="Helical" evidence="6">
    <location>
        <begin position="340"/>
        <end position="358"/>
    </location>
</feature>
<gene>
    <name evidence="7" type="ORF">TQ33_1133</name>
</gene>
<accession>A0A0F6RC42</accession>
<feature type="transmembrane region" description="Helical" evidence="6">
    <location>
        <begin position="208"/>
        <end position="233"/>
    </location>
</feature>
<dbReference type="Proteomes" id="UP000034071">
    <property type="component" value="Chromosome"/>
</dbReference>
<evidence type="ECO:0000256" key="4">
    <source>
        <dbReference type="ARBA" id="ARBA00022989"/>
    </source>
</evidence>
<dbReference type="GO" id="GO:0016020">
    <property type="term" value="C:membrane"/>
    <property type="evidence" value="ECO:0007669"/>
    <property type="project" value="UniProtKB-SubCell"/>
</dbReference>
<dbReference type="InterPro" id="IPR047218">
    <property type="entry name" value="YocR/YhdH-like"/>
</dbReference>
<feature type="transmembrane region" description="Helical" evidence="6">
    <location>
        <begin position="12"/>
        <end position="29"/>
    </location>
</feature>
<keyword evidence="4 6" id="KW-1133">Transmembrane helix</keyword>
<organism evidence="7 8">
    <name type="scientific">Kangiella geojedonensis</name>
    <dbReference type="NCBI Taxonomy" id="914150"/>
    <lineage>
        <taxon>Bacteria</taxon>
        <taxon>Pseudomonadati</taxon>
        <taxon>Pseudomonadota</taxon>
        <taxon>Gammaproteobacteria</taxon>
        <taxon>Kangiellales</taxon>
        <taxon>Kangiellaceae</taxon>
        <taxon>Kangiella</taxon>
    </lineage>
</organism>
<feature type="transmembrane region" description="Helical" evidence="6">
    <location>
        <begin position="299"/>
        <end position="328"/>
    </location>
</feature>
<evidence type="ECO:0000256" key="3">
    <source>
        <dbReference type="ARBA" id="ARBA00022692"/>
    </source>
</evidence>
<dbReference type="InterPro" id="IPR000175">
    <property type="entry name" value="Na/ntran_symport"/>
</dbReference>
<feature type="transmembrane region" description="Helical" evidence="6">
    <location>
        <begin position="165"/>
        <end position="185"/>
    </location>
</feature>
<dbReference type="SUPFAM" id="SSF161070">
    <property type="entry name" value="SNF-like"/>
    <property type="match status" value="1"/>
</dbReference>
<feature type="transmembrane region" description="Helical" evidence="6">
    <location>
        <begin position="245"/>
        <end position="269"/>
    </location>
</feature>
<name>A0A0F6RC42_9GAMM</name>
<dbReference type="PANTHER" id="PTHR42948">
    <property type="entry name" value="TRANSPORTER"/>
    <property type="match status" value="1"/>
</dbReference>
<dbReference type="NCBIfam" id="NF037979">
    <property type="entry name" value="Na_transp"/>
    <property type="match status" value="1"/>
</dbReference>
<dbReference type="CDD" id="cd10336">
    <property type="entry name" value="SLC6sbd_Tyt1-Like"/>
    <property type="match status" value="1"/>
</dbReference>
<dbReference type="EMBL" id="CP010975">
    <property type="protein sequence ID" value="AKE52093.1"/>
    <property type="molecule type" value="Genomic_DNA"/>
</dbReference>
<proteinExistence type="predicted"/>
<evidence type="ECO:0000256" key="5">
    <source>
        <dbReference type="ARBA" id="ARBA00023136"/>
    </source>
</evidence>
<dbReference type="InterPro" id="IPR037272">
    <property type="entry name" value="SNS_sf"/>
</dbReference>
<keyword evidence="2" id="KW-0813">Transport</keyword>
<dbReference type="HOGENOM" id="CLU_006855_3_4_6"/>
<feature type="transmembrane region" description="Helical" evidence="6">
    <location>
        <begin position="135"/>
        <end position="153"/>
    </location>
</feature>
<dbReference type="PROSITE" id="PS50267">
    <property type="entry name" value="NA_NEUROTRAN_SYMP_3"/>
    <property type="match status" value="1"/>
</dbReference>
<keyword evidence="5 6" id="KW-0472">Membrane</keyword>
<keyword evidence="8" id="KW-1185">Reference proteome</keyword>
<evidence type="ECO:0000313" key="7">
    <source>
        <dbReference type="EMBL" id="AKE52093.1"/>
    </source>
</evidence>
<evidence type="ECO:0000256" key="6">
    <source>
        <dbReference type="SAM" id="Phobius"/>
    </source>
</evidence>
<evidence type="ECO:0000256" key="2">
    <source>
        <dbReference type="ARBA" id="ARBA00022448"/>
    </source>
</evidence>
<comment type="subcellular location">
    <subcellularLocation>
        <location evidence="1">Membrane</location>
        <topology evidence="1">Multi-pass membrane protein</topology>
    </subcellularLocation>
</comment>
<dbReference type="RefSeq" id="WP_046561202.1">
    <property type="nucleotide sequence ID" value="NZ_CP010975.1"/>
</dbReference>
<reference evidence="7 8" key="1">
    <citation type="submission" date="2015-02" db="EMBL/GenBank/DDBJ databases">
        <title>Complete genome sequence of Kangiella geojedonensis strain YCS-5T.</title>
        <authorList>
            <person name="Kim K.M."/>
        </authorList>
    </citation>
    <scope>NUCLEOTIDE SEQUENCE [LARGE SCALE GENOMIC DNA]</scope>
    <source>
        <strain evidence="7 8">YCS-5</strain>
    </source>
</reference>
<dbReference type="OrthoDB" id="9762833at2"/>
<feature type="transmembrane region" description="Helical" evidence="6">
    <location>
        <begin position="394"/>
        <end position="411"/>
    </location>
</feature>
<dbReference type="STRING" id="914150.TQ33_1133"/>
<dbReference type="PRINTS" id="PR00176">
    <property type="entry name" value="NANEUSMPORT"/>
</dbReference>
<keyword evidence="3 6" id="KW-0812">Transmembrane</keyword>
<dbReference type="PANTHER" id="PTHR42948:SF1">
    <property type="entry name" value="TRANSPORTER"/>
    <property type="match status" value="1"/>
</dbReference>
<sequence length="465" mass="50307">MATNRGQFNSRLGFVLAAAGSAVGLGNIWKFPFEVGAGGGAAFVVIYLAFCFLLCFPVMISEIAIGRKTQLNAVGAFKKLGHHNWAWIGLLGILAGVFILSFYNVVAGWAFGYFLQMVQGNFEIGENFGSYISEWESIGLYGLVFMGVTALIVSKGIQGGIEKAAKILMPTLFAMIIGLMIYAFTLENAMAGIEYYLVPDFSEITGEVIYSALGQAFFSLSLGMGALITYGSYVSRKQDIVRSAAMITLTDVSVAFLAGLMIFPLVAFLNSGDMSSVSGGPGLIFATLPGVFEGLGPTLGIVIGAAFFLLLSFAALTSTVSLLEVPVAYLVDEKKIKRPVAVWGMATLIFLLGIPSLLGNGAVEQLTSFMTLYRDGQEQMISFMDFVELIASDTFLPLGGTVIAIFTAYIWKKHNLNAELMEGRETDSQWMMKYINFAVMFFCPLILGAITIITILERFFGIQVF</sequence>